<dbReference type="AlphaFoldDB" id="A0A7S2LQS9"/>
<feature type="domain" description="Nucleotide-diphospho-sugar transferase" evidence="2">
    <location>
        <begin position="319"/>
        <end position="531"/>
    </location>
</feature>
<keyword evidence="1" id="KW-0812">Transmembrane</keyword>
<dbReference type="PANTHER" id="PTHR47032:SF1">
    <property type="entry name" value="UDP-D-XYLOSE:L-FUCOSE ALPHA-1,3-D-XYLOSYLTRANSFERASE-RELATED"/>
    <property type="match status" value="1"/>
</dbReference>
<proteinExistence type="predicted"/>
<dbReference type="GO" id="GO:0005794">
    <property type="term" value="C:Golgi apparatus"/>
    <property type="evidence" value="ECO:0007669"/>
    <property type="project" value="TreeGrafter"/>
</dbReference>
<evidence type="ECO:0000259" key="2">
    <source>
        <dbReference type="Pfam" id="PF03407"/>
    </source>
</evidence>
<accession>A0A7S2LQS9</accession>
<evidence type="ECO:0000256" key="1">
    <source>
        <dbReference type="SAM" id="Phobius"/>
    </source>
</evidence>
<dbReference type="Pfam" id="PF03407">
    <property type="entry name" value="Nucleotid_trans"/>
    <property type="match status" value="1"/>
</dbReference>
<dbReference type="InterPro" id="IPR005069">
    <property type="entry name" value="Nucl-diP-sugar_transferase"/>
</dbReference>
<evidence type="ECO:0000313" key="3">
    <source>
        <dbReference type="EMBL" id="CAD9613599.1"/>
    </source>
</evidence>
<feature type="transmembrane region" description="Helical" evidence="1">
    <location>
        <begin position="35"/>
        <end position="59"/>
    </location>
</feature>
<keyword evidence="1" id="KW-0472">Membrane</keyword>
<gene>
    <name evidence="3" type="ORF">LDAN0321_LOCUS20835</name>
</gene>
<dbReference type="GO" id="GO:0016757">
    <property type="term" value="F:glycosyltransferase activity"/>
    <property type="evidence" value="ECO:0007669"/>
    <property type="project" value="TreeGrafter"/>
</dbReference>
<dbReference type="PANTHER" id="PTHR47032">
    <property type="entry name" value="UDP-D-XYLOSE:L-FUCOSE ALPHA-1,3-D-XYLOSYLTRANSFERASE-RELATED"/>
    <property type="match status" value="1"/>
</dbReference>
<dbReference type="EMBL" id="HBGY01033277">
    <property type="protein sequence ID" value="CAD9613599.1"/>
    <property type="molecule type" value="Transcribed_RNA"/>
</dbReference>
<dbReference type="InterPro" id="IPR052636">
    <property type="entry name" value="UDP-D-xylose:L-fucose_XylT"/>
</dbReference>
<reference evidence="3" key="1">
    <citation type="submission" date="2021-01" db="EMBL/GenBank/DDBJ databases">
        <authorList>
            <person name="Corre E."/>
            <person name="Pelletier E."/>
            <person name="Niang G."/>
            <person name="Scheremetjew M."/>
            <person name="Finn R."/>
            <person name="Kale V."/>
            <person name="Holt S."/>
            <person name="Cochrane G."/>
            <person name="Meng A."/>
            <person name="Brown T."/>
            <person name="Cohen L."/>
        </authorList>
    </citation>
    <scope>NUCLEOTIDE SEQUENCE</scope>
    <source>
        <strain evidence="3">B650</strain>
    </source>
</reference>
<protein>
    <recommendedName>
        <fullName evidence="2">Nucleotide-diphospho-sugar transferase domain-containing protein</fullName>
    </recommendedName>
</protein>
<name>A0A7S2LQS9_9STRA</name>
<organism evidence="3">
    <name type="scientific">Leptocylindrus danicus</name>
    <dbReference type="NCBI Taxonomy" id="163516"/>
    <lineage>
        <taxon>Eukaryota</taxon>
        <taxon>Sar</taxon>
        <taxon>Stramenopiles</taxon>
        <taxon>Ochrophyta</taxon>
        <taxon>Bacillariophyta</taxon>
        <taxon>Coscinodiscophyceae</taxon>
        <taxon>Chaetocerotophycidae</taxon>
        <taxon>Leptocylindrales</taxon>
        <taxon>Leptocylindraceae</taxon>
        <taxon>Leptocylindrus</taxon>
    </lineage>
</organism>
<keyword evidence="1" id="KW-1133">Transmembrane helix</keyword>
<sequence>MTSRFQPPHHHALSNRRGGTTTSNFNIIRILSIKISLLSCTCFIGLAFYLGAIFGAGLLGGDIPNEASPKTVNTPCPKCEIPALDASILEQKMAAISKESSANKLNSAEVTDMDSIKFPKSMSRFVRGATSVDEDEFVELLDYGYPHDNYGSPQQREVLLMYVNDKAKPVGVPKTAKDAVKNCEAVSVVTIEASEGKHTCLAVMGGYESFHLQRWMRNGNPEKGQSKELQPRFDLRHVSRGMKSSGIDDFHPPKLNQIHQHWGTLKRYLDNYDTVSAQLKKICSKIVKNNTIIVMVCNMGQASLLMNFACSAKSKGFDLNNVLIFATDEQTLKVAEGLGLNCFYDHWNFGELPAEEAKRYGDRTFVAMMYAKVVCVQMVNMLGYDVLFQDVDIVWYENPLEQFWNKESKLADYDILFQDDGARSLRYAPYSANSGFYYVRWNQRTQYLFTSLLYSSDLILALHSHQQVLTAFLTEHSSLYGLKVKTLDGPSFPGGYHYHRTKDLMKDIVTEKHHATLFHMSWTNNKDNKLLFFKQMGLWYLKEQCEATADLVLDGSVMVNDCCSADPIVSCHYRDKPSVIPCKDSPPIDKGRKSFW</sequence>